<dbReference type="STRING" id="137658.SAMN05216186_14812"/>
<evidence type="ECO:0008006" key="4">
    <source>
        <dbReference type="Google" id="ProtNLM"/>
    </source>
</evidence>
<gene>
    <name evidence="2" type="ORF">SAMN05216186_14812</name>
</gene>
<protein>
    <recommendedName>
        <fullName evidence="4">Lipoprotein</fullName>
    </recommendedName>
</protein>
<dbReference type="PROSITE" id="PS51257">
    <property type="entry name" value="PROKAR_LIPOPROTEIN"/>
    <property type="match status" value="1"/>
</dbReference>
<evidence type="ECO:0000313" key="3">
    <source>
        <dbReference type="Proteomes" id="UP000198706"/>
    </source>
</evidence>
<dbReference type="Proteomes" id="UP000198706">
    <property type="component" value="Unassembled WGS sequence"/>
</dbReference>
<accession>A0A1G9QB01</accession>
<keyword evidence="3" id="KW-1185">Reference proteome</keyword>
<sequence length="64" mass="6870">MRYVSLSLLLLSLSGCSLDPVGNRWCSELAAYSLSQREALPEQGAPVRTGLATTARRPTACHHG</sequence>
<proteinExistence type="predicted"/>
<name>A0A1G9QB01_9PSED</name>
<dbReference type="EMBL" id="FNFD01000048">
    <property type="protein sequence ID" value="SDM08113.1"/>
    <property type="molecule type" value="Genomic_DNA"/>
</dbReference>
<dbReference type="AlphaFoldDB" id="A0A1G9QB01"/>
<evidence type="ECO:0000256" key="1">
    <source>
        <dbReference type="SAM" id="MobiDB-lite"/>
    </source>
</evidence>
<organism evidence="2 3">
    <name type="scientific">Pseudomonas indica</name>
    <dbReference type="NCBI Taxonomy" id="137658"/>
    <lineage>
        <taxon>Bacteria</taxon>
        <taxon>Pseudomonadati</taxon>
        <taxon>Pseudomonadota</taxon>
        <taxon>Gammaproteobacteria</taxon>
        <taxon>Pseudomonadales</taxon>
        <taxon>Pseudomonadaceae</taxon>
        <taxon>Pseudomonas</taxon>
    </lineage>
</organism>
<feature type="region of interest" description="Disordered" evidence="1">
    <location>
        <begin position="43"/>
        <end position="64"/>
    </location>
</feature>
<evidence type="ECO:0000313" key="2">
    <source>
        <dbReference type="EMBL" id="SDM08113.1"/>
    </source>
</evidence>
<reference evidence="2 3" key="1">
    <citation type="submission" date="2016-10" db="EMBL/GenBank/DDBJ databases">
        <authorList>
            <person name="de Groot N.N."/>
        </authorList>
    </citation>
    <scope>NUCLEOTIDE SEQUENCE [LARGE SCALE GENOMIC DNA]</scope>
    <source>
        <strain evidence="2 3">JCM 21544</strain>
    </source>
</reference>